<sequence length="180" mass="20353">MRAEYSEELLSRVETWLSYSFSKRRTRDNVADLHQLYSLITGGSAQGCTNCNFSGYVGILEAYQRQSFRLLDPETVSNSSYTLAPGYEEQQFVHDAFDGVVTSENLTDKAAEFFIEKGFKHAFVKKIAPKAESEHSKPKTKADYQARYKELLGEDADDKLTIAQLTEAIDAKQAELDKQD</sequence>
<keyword evidence="2" id="KW-1185">Reference proteome</keyword>
<proteinExistence type="predicted"/>
<dbReference type="Proteomes" id="UP000198131">
    <property type="component" value="Unassembled WGS sequence"/>
</dbReference>
<evidence type="ECO:0000313" key="1">
    <source>
        <dbReference type="EMBL" id="SNC67342.1"/>
    </source>
</evidence>
<dbReference type="EMBL" id="FYEW01000001">
    <property type="protein sequence ID" value="SNC67342.1"/>
    <property type="molecule type" value="Genomic_DNA"/>
</dbReference>
<protein>
    <submittedName>
        <fullName evidence="1">Uncharacterized protein</fullName>
    </submittedName>
</protein>
<reference evidence="2" key="1">
    <citation type="submission" date="2017-06" db="EMBL/GenBank/DDBJ databases">
        <authorList>
            <person name="Varghese N."/>
            <person name="Submissions S."/>
        </authorList>
    </citation>
    <scope>NUCLEOTIDE SEQUENCE [LARGE SCALE GENOMIC DNA]</scope>
    <source>
        <strain evidence="2">DSM 11116</strain>
    </source>
</reference>
<dbReference type="OrthoDB" id="883351at2"/>
<organism evidence="1 2">
    <name type="scientific">Hymenobacter gelipurpurascens</name>
    <dbReference type="NCBI Taxonomy" id="89968"/>
    <lineage>
        <taxon>Bacteria</taxon>
        <taxon>Pseudomonadati</taxon>
        <taxon>Bacteroidota</taxon>
        <taxon>Cytophagia</taxon>
        <taxon>Cytophagales</taxon>
        <taxon>Hymenobacteraceae</taxon>
        <taxon>Hymenobacter</taxon>
    </lineage>
</organism>
<accession>A0A212TMW1</accession>
<gene>
    <name evidence="1" type="ORF">SAMN06265337_1918</name>
</gene>
<dbReference type="AlphaFoldDB" id="A0A212TMW1"/>
<evidence type="ECO:0000313" key="2">
    <source>
        <dbReference type="Proteomes" id="UP000198131"/>
    </source>
</evidence>
<dbReference type="RefSeq" id="WP_088843182.1">
    <property type="nucleotide sequence ID" value="NZ_FYEW01000001.1"/>
</dbReference>
<name>A0A212TMW1_9BACT</name>